<dbReference type="PANTHER" id="PTHR30093:SF2">
    <property type="entry name" value="TYPE II SECRETION SYSTEM PROTEIN H"/>
    <property type="match status" value="1"/>
</dbReference>
<dbReference type="Proteomes" id="UP000464378">
    <property type="component" value="Chromosome"/>
</dbReference>
<sequence length="374" mass="38783">MGYRLGSSHRRAFTLIELLVVIAIIAILIGLLLPAVQKVREAAARMTCQNNLKQIGLACHNYESANSVLPPSGQCDSTGSSTTTYLALSTPTLLLPYIEQENIFRAFNTTALPTDWGCTAAGTGFTSPTGGLIHRNSKGIPYQATAATANAGKVAIKTYICPSAPLGGTGRDPVTNYGPIDYMVIAASDIIEAGTGVGTRGTAADARQGMLNCDGRTITGVTDGTSNTIMIVEDAGRAHPSVANFGAYSSRISPLAGVDVLDGLSGAGATFSNGRRAYAWIDPDAAANGFSGPSNSGGDRTARLNNNASPIGGPATCRWSVNNCGPNDEPFSFHTGGVNAVMGDGSVRFLRDSLDAVTLKFLFVPDDGRVVSID</sequence>
<dbReference type="AlphaFoldDB" id="A0A6C2YPN7"/>
<dbReference type="InterPro" id="IPR012902">
    <property type="entry name" value="N_methyl_site"/>
</dbReference>
<evidence type="ECO:0000256" key="1">
    <source>
        <dbReference type="SAM" id="Phobius"/>
    </source>
</evidence>
<dbReference type="EMBL" id="LR593887">
    <property type="protein sequence ID" value="VTS04005.1"/>
    <property type="molecule type" value="Genomic_DNA"/>
</dbReference>
<dbReference type="KEGG" id="tim:GMBLW1_06430"/>
<name>A0A6C2YPN7_9BACT</name>
<keyword evidence="1" id="KW-1133">Transmembrane helix</keyword>
<feature type="transmembrane region" description="Helical" evidence="1">
    <location>
        <begin position="12"/>
        <end position="36"/>
    </location>
</feature>
<dbReference type="EMBL" id="LR586016">
    <property type="protein sequence ID" value="VIP03317.1"/>
    <property type="molecule type" value="Genomic_DNA"/>
</dbReference>
<dbReference type="SUPFAM" id="SSF54523">
    <property type="entry name" value="Pili subunits"/>
    <property type="match status" value="1"/>
</dbReference>
<protein>
    <recommendedName>
        <fullName evidence="2">DUF1559 domain-containing protein</fullName>
    </recommendedName>
</protein>
<dbReference type="PANTHER" id="PTHR30093">
    <property type="entry name" value="GENERAL SECRETION PATHWAY PROTEIN G"/>
    <property type="match status" value="1"/>
</dbReference>
<dbReference type="InterPro" id="IPR027558">
    <property type="entry name" value="Pre_pil_HX9DG_C"/>
</dbReference>
<accession>A0A6C2YPN7</accession>
<keyword evidence="4" id="KW-1185">Reference proteome</keyword>
<dbReference type="Gene3D" id="3.30.700.10">
    <property type="entry name" value="Glycoprotein, Type 4 Pilin"/>
    <property type="match status" value="1"/>
</dbReference>
<dbReference type="NCBIfam" id="TIGR02532">
    <property type="entry name" value="IV_pilin_GFxxxE"/>
    <property type="match status" value="1"/>
</dbReference>
<dbReference type="Pfam" id="PF07963">
    <property type="entry name" value="N_methyl"/>
    <property type="match status" value="1"/>
</dbReference>
<dbReference type="InterPro" id="IPR011453">
    <property type="entry name" value="DUF1559"/>
</dbReference>
<proteinExistence type="predicted"/>
<reference evidence="3" key="1">
    <citation type="submission" date="2019-04" db="EMBL/GenBank/DDBJ databases">
        <authorList>
            <consortium name="Science for Life Laboratories"/>
        </authorList>
    </citation>
    <scope>NUCLEOTIDE SEQUENCE</scope>
    <source>
        <strain evidence="3">MBLW1</strain>
    </source>
</reference>
<evidence type="ECO:0000313" key="4">
    <source>
        <dbReference type="Proteomes" id="UP000464378"/>
    </source>
</evidence>
<dbReference type="InParanoid" id="A0A6C2YPN7"/>
<dbReference type="Pfam" id="PF07596">
    <property type="entry name" value="SBP_bac_10"/>
    <property type="match status" value="1"/>
</dbReference>
<organism evidence="3">
    <name type="scientific">Tuwongella immobilis</name>
    <dbReference type="NCBI Taxonomy" id="692036"/>
    <lineage>
        <taxon>Bacteria</taxon>
        <taxon>Pseudomonadati</taxon>
        <taxon>Planctomycetota</taxon>
        <taxon>Planctomycetia</taxon>
        <taxon>Gemmatales</taxon>
        <taxon>Gemmataceae</taxon>
        <taxon>Tuwongella</taxon>
    </lineage>
</organism>
<feature type="domain" description="DUF1559" evidence="2">
    <location>
        <begin position="37"/>
        <end position="356"/>
    </location>
</feature>
<gene>
    <name evidence="3" type="ORF">GMBLW1_06430</name>
</gene>
<dbReference type="InterPro" id="IPR045584">
    <property type="entry name" value="Pilin-like"/>
</dbReference>
<keyword evidence="1" id="KW-0812">Transmembrane</keyword>
<evidence type="ECO:0000259" key="2">
    <source>
        <dbReference type="Pfam" id="PF07596"/>
    </source>
</evidence>
<dbReference type="RefSeq" id="WP_162661455.1">
    <property type="nucleotide sequence ID" value="NZ_LR593887.1"/>
</dbReference>
<dbReference type="NCBIfam" id="TIGR04294">
    <property type="entry name" value="pre_pil_HX9DG"/>
    <property type="match status" value="1"/>
</dbReference>
<keyword evidence="1" id="KW-0472">Membrane</keyword>
<evidence type="ECO:0000313" key="3">
    <source>
        <dbReference type="EMBL" id="VIP03317.1"/>
    </source>
</evidence>